<keyword evidence="5 9" id="KW-0158">Chromosome</keyword>
<evidence type="ECO:0000256" key="7">
    <source>
        <dbReference type="ARBA" id="ARBA00023242"/>
    </source>
</evidence>
<dbReference type="SUPFAM" id="SSF47113">
    <property type="entry name" value="Histone-fold"/>
    <property type="match status" value="1"/>
</dbReference>
<dbReference type="GO" id="GO:0030527">
    <property type="term" value="F:structural constituent of chromatin"/>
    <property type="evidence" value="ECO:0007669"/>
    <property type="project" value="InterPro"/>
</dbReference>
<proteinExistence type="inferred from homology"/>
<comment type="function">
    <text evidence="1">Core component of nucleosome. Nucleosomes wrap and compact DNA into chromatin, limiting DNA accessibility to the cellular machineries which require DNA as a template. Histones thereby play a central role in transcription regulation, DNA repair, DNA replication and chromosomal stability. DNA accessibility is regulated via a complex set of post-translational modifications of histones, also called histone code, and nucleosome remodeling.</text>
</comment>
<keyword evidence="9" id="KW-0238">DNA-binding</keyword>
<dbReference type="Proteomes" id="UP000326759">
    <property type="component" value="Unassembled WGS sequence"/>
</dbReference>
<dbReference type="GO" id="GO:0003677">
    <property type="term" value="F:DNA binding"/>
    <property type="evidence" value="ECO:0007669"/>
    <property type="project" value="UniProtKB-KW"/>
</dbReference>
<keyword evidence="8 9" id="KW-0544">Nucleosome core</keyword>
<gene>
    <name evidence="12" type="primary">H2AL</name>
    <name evidence="12" type="ORF">Anas_14059</name>
</gene>
<organism evidence="12 13">
    <name type="scientific">Armadillidium nasatum</name>
    <dbReference type="NCBI Taxonomy" id="96803"/>
    <lineage>
        <taxon>Eukaryota</taxon>
        <taxon>Metazoa</taxon>
        <taxon>Ecdysozoa</taxon>
        <taxon>Arthropoda</taxon>
        <taxon>Crustacea</taxon>
        <taxon>Multicrustacea</taxon>
        <taxon>Malacostraca</taxon>
        <taxon>Eumalacostraca</taxon>
        <taxon>Peracarida</taxon>
        <taxon>Isopoda</taxon>
        <taxon>Oniscidea</taxon>
        <taxon>Crinocheta</taxon>
        <taxon>Armadillidiidae</taxon>
        <taxon>Armadillidium</taxon>
    </lineage>
</organism>
<reference evidence="12 13" key="1">
    <citation type="journal article" date="2019" name="PLoS Biol.">
        <title>Sex chromosomes control vertical transmission of feminizing Wolbachia symbionts in an isopod.</title>
        <authorList>
            <person name="Becking T."/>
            <person name="Chebbi M.A."/>
            <person name="Giraud I."/>
            <person name="Moumen B."/>
            <person name="Laverre T."/>
            <person name="Caubet Y."/>
            <person name="Peccoud J."/>
            <person name="Gilbert C."/>
            <person name="Cordaux R."/>
        </authorList>
    </citation>
    <scope>NUCLEOTIDE SEQUENCE [LARGE SCALE GENOMIC DNA]</scope>
    <source>
        <strain evidence="12">ANa2</strain>
        <tissue evidence="12">Whole body excluding digestive tract and cuticle</tissue>
    </source>
</reference>
<evidence type="ECO:0000313" key="12">
    <source>
        <dbReference type="EMBL" id="KAB7499764.1"/>
    </source>
</evidence>
<evidence type="ECO:0000256" key="6">
    <source>
        <dbReference type="ARBA" id="ARBA00022499"/>
    </source>
</evidence>
<dbReference type="SMART" id="SM00414">
    <property type="entry name" value="H2A"/>
    <property type="match status" value="1"/>
</dbReference>
<dbReference type="CDD" id="cd00074">
    <property type="entry name" value="HFD_H2A"/>
    <property type="match status" value="1"/>
</dbReference>
<comment type="subunit">
    <text evidence="9">The nucleosome is a histone octamer containing two molecules each of H2A, H2B, H3 and H4 assembled in one H3-H4 heterotetramer and two H2A-H2B heterodimers. The octamer wraps approximately 147 bp of DNA.</text>
</comment>
<dbReference type="InterPro" id="IPR009072">
    <property type="entry name" value="Histone-fold"/>
</dbReference>
<evidence type="ECO:0000256" key="8">
    <source>
        <dbReference type="ARBA" id="ARBA00023269"/>
    </source>
</evidence>
<dbReference type="Pfam" id="PF16211">
    <property type="entry name" value="Histone_H2A_C"/>
    <property type="match status" value="1"/>
</dbReference>
<dbReference type="PRINTS" id="PR00620">
    <property type="entry name" value="HISTONEH2A"/>
</dbReference>
<keyword evidence="7 9" id="KW-0539">Nucleus</keyword>
<dbReference type="EMBL" id="SEYY01016781">
    <property type="protein sequence ID" value="KAB7499764.1"/>
    <property type="molecule type" value="Genomic_DNA"/>
</dbReference>
<evidence type="ECO:0000256" key="3">
    <source>
        <dbReference type="ARBA" id="ARBA00004286"/>
    </source>
</evidence>
<keyword evidence="6" id="KW-1017">Isopeptide bond</keyword>
<dbReference type="PANTHER" id="PTHR23430">
    <property type="entry name" value="HISTONE H2A"/>
    <property type="match status" value="1"/>
</dbReference>
<evidence type="ECO:0000259" key="10">
    <source>
        <dbReference type="Pfam" id="PF00125"/>
    </source>
</evidence>
<dbReference type="GO" id="GO:0005634">
    <property type="term" value="C:nucleus"/>
    <property type="evidence" value="ECO:0007669"/>
    <property type="project" value="UniProtKB-SubCell"/>
</dbReference>
<accession>A0A5N5SZW4</accession>
<dbReference type="Gene3D" id="1.10.20.10">
    <property type="entry name" value="Histone, subunit A"/>
    <property type="match status" value="1"/>
</dbReference>
<feature type="domain" description="Histone H2A C-terminal" evidence="11">
    <location>
        <begin position="90"/>
        <end position="119"/>
    </location>
</feature>
<feature type="domain" description="Core Histone H2A/H2B/H3" evidence="10">
    <location>
        <begin position="7"/>
        <end position="87"/>
    </location>
</feature>
<dbReference type="InterPro" id="IPR032454">
    <property type="entry name" value="Histone_H2A_C"/>
</dbReference>
<evidence type="ECO:0000256" key="5">
    <source>
        <dbReference type="ARBA" id="ARBA00022454"/>
    </source>
</evidence>
<dbReference type="InterPro" id="IPR002119">
    <property type="entry name" value="Histone_H2A"/>
</dbReference>
<comment type="caution">
    <text evidence="12">The sequence shown here is derived from an EMBL/GenBank/DDBJ whole genome shotgun (WGS) entry which is preliminary data.</text>
</comment>
<evidence type="ECO:0000313" key="13">
    <source>
        <dbReference type="Proteomes" id="UP000326759"/>
    </source>
</evidence>
<dbReference type="OrthoDB" id="7754517at2759"/>
<comment type="similarity">
    <text evidence="4 9">Belongs to the histone H2A family.</text>
</comment>
<sequence>MTGRGKGEEKKKRQTVSARSGLVLSVSRMLRYLKIGKYAKKVRVGAAIYTAAVIEYLIAEMLELAGKAAIENKKKTITARHILLAVKSDEEIDNLLSHVTISEGGVPPHIEPVLLPKKTFRERKD</sequence>
<dbReference type="GO" id="GO:0000786">
    <property type="term" value="C:nucleosome"/>
    <property type="evidence" value="ECO:0007669"/>
    <property type="project" value="UniProtKB-KW"/>
</dbReference>
<comment type="subcellular location">
    <subcellularLocation>
        <location evidence="3">Chromosome</location>
    </subcellularLocation>
    <subcellularLocation>
        <location evidence="2 9">Nucleus</location>
    </subcellularLocation>
</comment>
<protein>
    <recommendedName>
        <fullName evidence="9">Histone H2A</fullName>
    </recommendedName>
</protein>
<evidence type="ECO:0000256" key="9">
    <source>
        <dbReference type="RuleBase" id="RU003767"/>
    </source>
</evidence>
<keyword evidence="13" id="KW-1185">Reference proteome</keyword>
<name>A0A5N5SZW4_9CRUS</name>
<dbReference type="Pfam" id="PF00125">
    <property type="entry name" value="Histone"/>
    <property type="match status" value="1"/>
</dbReference>
<dbReference type="GO" id="GO:0046982">
    <property type="term" value="F:protein heterodimerization activity"/>
    <property type="evidence" value="ECO:0007669"/>
    <property type="project" value="InterPro"/>
</dbReference>
<evidence type="ECO:0000259" key="11">
    <source>
        <dbReference type="Pfam" id="PF16211"/>
    </source>
</evidence>
<evidence type="ECO:0000256" key="4">
    <source>
        <dbReference type="ARBA" id="ARBA00010691"/>
    </source>
</evidence>
<dbReference type="InterPro" id="IPR007125">
    <property type="entry name" value="H2A/H2B/H3"/>
</dbReference>
<evidence type="ECO:0000256" key="2">
    <source>
        <dbReference type="ARBA" id="ARBA00004123"/>
    </source>
</evidence>
<evidence type="ECO:0000256" key="1">
    <source>
        <dbReference type="ARBA" id="ARBA00002001"/>
    </source>
</evidence>
<dbReference type="FunFam" id="1.10.20.10:FF:000103">
    <property type="entry name" value="Histone H2A type 1"/>
    <property type="match status" value="1"/>
</dbReference>
<dbReference type="AlphaFoldDB" id="A0A5N5SZW4"/>